<dbReference type="EMBL" id="PEYT01000021">
    <property type="protein sequence ID" value="PIS23009.1"/>
    <property type="molecule type" value="Genomic_DNA"/>
</dbReference>
<dbReference type="GO" id="GO:0006313">
    <property type="term" value="P:DNA transposition"/>
    <property type="evidence" value="ECO:0007669"/>
    <property type="project" value="InterPro"/>
</dbReference>
<dbReference type="Proteomes" id="UP000230340">
    <property type="component" value="Unassembled WGS sequence"/>
</dbReference>
<evidence type="ECO:0000313" key="2">
    <source>
        <dbReference type="EMBL" id="PIS23009.1"/>
    </source>
</evidence>
<name>A0A2H0XFV6_UNCKA</name>
<dbReference type="InterPro" id="IPR036515">
    <property type="entry name" value="Transposase_17_sf"/>
</dbReference>
<gene>
    <name evidence="2" type="ORF">COT49_02290</name>
</gene>
<accession>A0A2H0XFV6</accession>
<dbReference type="GO" id="GO:0004803">
    <property type="term" value="F:transposase activity"/>
    <property type="evidence" value="ECO:0007669"/>
    <property type="project" value="InterPro"/>
</dbReference>
<reference evidence="3" key="1">
    <citation type="submission" date="2017-09" db="EMBL/GenBank/DDBJ databases">
        <title>Depth-based differentiation of microbial function through sediment-hosted aquifers and enrichment of novel symbionts in the deep terrestrial subsurface.</title>
        <authorList>
            <person name="Probst A.J."/>
            <person name="Ladd B."/>
            <person name="Jarett J.K."/>
            <person name="Geller-Mcgrath D.E."/>
            <person name="Sieber C.M.K."/>
            <person name="Emerson J.B."/>
            <person name="Anantharaman K."/>
            <person name="Thomas B.C."/>
            <person name="Malmstrom R."/>
            <person name="Stieglmeier M."/>
            <person name="Klingl A."/>
            <person name="Woyke T."/>
            <person name="Ryan C.M."/>
            <person name="Banfield J.F."/>
        </authorList>
    </citation>
    <scope>NUCLEOTIDE SEQUENCE [LARGE SCALE GENOMIC DNA]</scope>
</reference>
<sequence>MEDLWLTNQQSYLKIKAQGDTNMPQRMLPLVNSEFYHVFNRGIENRTVFENEDYYLRAIQALDYYRHDSPPIKLSRLTELSVGRYLEVMEFLEKENSFLVDILSYCLMPNHFHFLLRQKKDNGIAIFLANFQNSYTRYFNTKNKRRGPIFLTQFKAKLIKSENQLFHVSRYIHLNPYSAKIVTTLDELEKYPWSSFKEYTERKVKGICEKEAVLSNFKTGERYKKFVFDNADYQRTLQEIKRLLY</sequence>
<feature type="domain" description="Transposase IS200-like" evidence="1">
    <location>
        <begin position="31"/>
        <end position="175"/>
    </location>
</feature>
<proteinExistence type="predicted"/>
<evidence type="ECO:0000313" key="3">
    <source>
        <dbReference type="Proteomes" id="UP000230340"/>
    </source>
</evidence>
<dbReference type="SMART" id="SM01321">
    <property type="entry name" value="Y1_Tnp"/>
    <property type="match status" value="1"/>
</dbReference>
<protein>
    <recommendedName>
        <fullName evidence="1">Transposase IS200-like domain-containing protein</fullName>
    </recommendedName>
</protein>
<dbReference type="Gene3D" id="3.30.70.1290">
    <property type="entry name" value="Transposase IS200-like"/>
    <property type="match status" value="1"/>
</dbReference>
<evidence type="ECO:0000259" key="1">
    <source>
        <dbReference type="SMART" id="SM01321"/>
    </source>
</evidence>
<dbReference type="AlphaFoldDB" id="A0A2H0XFV6"/>
<organism evidence="2 3">
    <name type="scientific">candidate division WWE3 bacterium CG08_land_8_20_14_0_20_40_13</name>
    <dbReference type="NCBI Taxonomy" id="1975084"/>
    <lineage>
        <taxon>Bacteria</taxon>
        <taxon>Katanobacteria</taxon>
    </lineage>
</organism>
<dbReference type="Pfam" id="PF01797">
    <property type="entry name" value="Y1_Tnp"/>
    <property type="match status" value="1"/>
</dbReference>
<dbReference type="PANTHER" id="PTHR34322:SF2">
    <property type="entry name" value="TRANSPOSASE IS200-LIKE DOMAIN-CONTAINING PROTEIN"/>
    <property type="match status" value="1"/>
</dbReference>
<comment type="caution">
    <text evidence="2">The sequence shown here is derived from an EMBL/GenBank/DDBJ whole genome shotgun (WGS) entry which is preliminary data.</text>
</comment>
<dbReference type="PANTHER" id="PTHR34322">
    <property type="entry name" value="TRANSPOSASE, Y1_TNP DOMAIN-CONTAINING"/>
    <property type="match status" value="1"/>
</dbReference>
<dbReference type="GO" id="GO:0003677">
    <property type="term" value="F:DNA binding"/>
    <property type="evidence" value="ECO:0007669"/>
    <property type="project" value="InterPro"/>
</dbReference>
<dbReference type="SUPFAM" id="SSF143422">
    <property type="entry name" value="Transposase IS200-like"/>
    <property type="match status" value="1"/>
</dbReference>
<dbReference type="InterPro" id="IPR002686">
    <property type="entry name" value="Transposase_17"/>
</dbReference>